<gene>
    <name evidence="1" type="ORF">UFOPK2593_01603</name>
</gene>
<reference evidence="1" key="1">
    <citation type="submission" date="2020-05" db="EMBL/GenBank/DDBJ databases">
        <authorList>
            <person name="Chiriac C."/>
            <person name="Salcher M."/>
            <person name="Ghai R."/>
            <person name="Kavagutti S V."/>
        </authorList>
    </citation>
    <scope>NUCLEOTIDE SEQUENCE</scope>
</reference>
<dbReference type="EMBL" id="CAEZXW010000180">
    <property type="protein sequence ID" value="CAB4719462.1"/>
    <property type="molecule type" value="Genomic_DNA"/>
</dbReference>
<name>A0A6J6R8E7_9ZZZZ</name>
<organism evidence="1">
    <name type="scientific">freshwater metagenome</name>
    <dbReference type="NCBI Taxonomy" id="449393"/>
    <lineage>
        <taxon>unclassified sequences</taxon>
        <taxon>metagenomes</taxon>
        <taxon>ecological metagenomes</taxon>
    </lineage>
</organism>
<sequence>MVALESERVGVTVAVEESYLTFATYEITSAEKVPILPAEVVKLARLAFADGARTTRTRYVFTAPLAAVT</sequence>
<proteinExistence type="predicted"/>
<accession>A0A6J6R8E7</accession>
<dbReference type="AlphaFoldDB" id="A0A6J6R8E7"/>
<protein>
    <submittedName>
        <fullName evidence="1">Unannotated protein</fullName>
    </submittedName>
</protein>
<evidence type="ECO:0000313" key="1">
    <source>
        <dbReference type="EMBL" id="CAB4719462.1"/>
    </source>
</evidence>